<proteinExistence type="predicted"/>
<dbReference type="AlphaFoldDB" id="A0A9P0BIY9"/>
<reference evidence="2" key="1">
    <citation type="submission" date="2021-12" db="EMBL/GenBank/DDBJ databases">
        <authorList>
            <person name="King R."/>
        </authorList>
    </citation>
    <scope>NUCLEOTIDE SEQUENCE</scope>
</reference>
<evidence type="ECO:0000259" key="1">
    <source>
        <dbReference type="PROSITE" id="PS00028"/>
    </source>
</evidence>
<gene>
    <name evidence="2" type="ORF">CINC_LOCUS424</name>
</gene>
<dbReference type="Gene3D" id="3.30.160.60">
    <property type="entry name" value="Classic Zinc Finger"/>
    <property type="match status" value="1"/>
</dbReference>
<name>A0A9P0BIY9_CHRIL</name>
<keyword evidence="3" id="KW-1185">Reference proteome</keyword>
<accession>A0A9P0BIY9</accession>
<dbReference type="SUPFAM" id="SSF57667">
    <property type="entry name" value="beta-beta-alpha zinc fingers"/>
    <property type="match status" value="1"/>
</dbReference>
<dbReference type="Proteomes" id="UP001154114">
    <property type="component" value="Chromosome 1"/>
</dbReference>
<dbReference type="InterPro" id="IPR036236">
    <property type="entry name" value="Znf_C2H2_sf"/>
</dbReference>
<sequence length="191" mass="22305">MFQVKTENDVSDDFSTNPVEIKQEDYDETIRSFMSVGRMPRSTRRTKFVNPEYLNEYVHLFCEMCNLYFKKPASWVRHVHALHTECELSVINNILITPKPIECRVCGKKFESEYLYKKHKPHPPKPIVCGYCQEVFATKTDLCLHREECDKQLLQDEGLYILVVGKGGKVRSKKNPLIMSSPLMKREGKNK</sequence>
<protein>
    <recommendedName>
        <fullName evidence="1">C2H2-type domain-containing protein</fullName>
    </recommendedName>
</protein>
<organism evidence="2 3">
    <name type="scientific">Chrysodeixis includens</name>
    <name type="common">Soybean looper</name>
    <name type="synonym">Pseudoplusia includens</name>
    <dbReference type="NCBI Taxonomy" id="689277"/>
    <lineage>
        <taxon>Eukaryota</taxon>
        <taxon>Metazoa</taxon>
        <taxon>Ecdysozoa</taxon>
        <taxon>Arthropoda</taxon>
        <taxon>Hexapoda</taxon>
        <taxon>Insecta</taxon>
        <taxon>Pterygota</taxon>
        <taxon>Neoptera</taxon>
        <taxon>Endopterygota</taxon>
        <taxon>Lepidoptera</taxon>
        <taxon>Glossata</taxon>
        <taxon>Ditrysia</taxon>
        <taxon>Noctuoidea</taxon>
        <taxon>Noctuidae</taxon>
        <taxon>Plusiinae</taxon>
        <taxon>Chrysodeixis</taxon>
    </lineage>
</organism>
<dbReference type="SMART" id="SM00355">
    <property type="entry name" value="ZnF_C2H2"/>
    <property type="match status" value="3"/>
</dbReference>
<dbReference type="InterPro" id="IPR013087">
    <property type="entry name" value="Znf_C2H2_type"/>
</dbReference>
<evidence type="ECO:0000313" key="2">
    <source>
        <dbReference type="EMBL" id="CAH0578058.1"/>
    </source>
</evidence>
<dbReference type="EMBL" id="LR824004">
    <property type="protein sequence ID" value="CAH0578058.1"/>
    <property type="molecule type" value="Genomic_DNA"/>
</dbReference>
<evidence type="ECO:0000313" key="3">
    <source>
        <dbReference type="Proteomes" id="UP001154114"/>
    </source>
</evidence>
<feature type="domain" description="C2H2-type" evidence="1">
    <location>
        <begin position="62"/>
        <end position="83"/>
    </location>
</feature>
<dbReference type="PROSITE" id="PS00028">
    <property type="entry name" value="ZINC_FINGER_C2H2_1"/>
    <property type="match status" value="1"/>
</dbReference>